<dbReference type="AlphaFoldDB" id="C9Y3H5"/>
<gene>
    <name evidence="2" type="ordered locus">Ctu_19470</name>
</gene>
<dbReference type="Proteomes" id="UP000002069">
    <property type="component" value="Chromosome"/>
</dbReference>
<keyword evidence="1" id="KW-0472">Membrane</keyword>
<keyword evidence="1" id="KW-1133">Transmembrane helix</keyword>
<feature type="transmembrane region" description="Helical" evidence="1">
    <location>
        <begin position="20"/>
        <end position="36"/>
    </location>
</feature>
<dbReference type="KEGG" id="ctu:CTU_19470"/>
<keyword evidence="3" id="KW-1185">Reference proteome</keyword>
<sequence length="176" mass="20459">MVALWGLLREEMLTNYVKRFFYEIYIFYFFIMFFYNCHAAGCNVEENLVASCDLPGQIKRTAAFCADKNNKIKYYFKESHAIKFKIEFNSERKLKRWLDLGTYTTYFGFNNASYTYVLGVPEEKPGALAFLEIKKNGKTISSKECSSNSFGEKNIESDSIEDVPDSVVRGDFFKFP</sequence>
<proteinExistence type="predicted"/>
<evidence type="ECO:0000313" key="3">
    <source>
        <dbReference type="Proteomes" id="UP000002069"/>
    </source>
</evidence>
<accession>C9Y3H5</accession>
<dbReference type="HOGENOM" id="CLU_1685908_0_0_6"/>
<organism evidence="2 3">
    <name type="scientific">Cronobacter turicensis (strain DSM 18703 / CCUG 55852 / LMG 23827 / z3032)</name>
    <dbReference type="NCBI Taxonomy" id="693216"/>
    <lineage>
        <taxon>Bacteria</taxon>
        <taxon>Pseudomonadati</taxon>
        <taxon>Pseudomonadota</taxon>
        <taxon>Gammaproteobacteria</taxon>
        <taxon>Enterobacterales</taxon>
        <taxon>Enterobacteriaceae</taxon>
        <taxon>Cronobacter</taxon>
    </lineage>
</organism>
<dbReference type="EMBL" id="FN543093">
    <property type="protein sequence ID" value="CBA30501.1"/>
    <property type="molecule type" value="Genomic_DNA"/>
</dbReference>
<keyword evidence="1" id="KW-0812">Transmembrane</keyword>
<protein>
    <submittedName>
        <fullName evidence="2">Uncharacterized protein</fullName>
    </submittedName>
</protein>
<reference evidence="2 3" key="1">
    <citation type="journal article" date="2010" name="J. Bacteriol.">
        <title>Complete Genome Sequence of Cronobacter turicensis LMG 23827, a foodborne pathogen causing deaths in neonates.</title>
        <authorList>
            <person name="Stephan R."/>
            <person name="Lehner A."/>
            <person name="Tischler P."/>
            <person name="Rattei T."/>
        </authorList>
    </citation>
    <scope>NUCLEOTIDE SEQUENCE [LARGE SCALE GENOMIC DNA]</scope>
    <source>
        <strain evidence="3">DSM 18703 / CCUG 55852 / LMG 23827 / z3032</strain>
    </source>
</reference>
<evidence type="ECO:0000256" key="1">
    <source>
        <dbReference type="SAM" id="Phobius"/>
    </source>
</evidence>
<evidence type="ECO:0000313" key="2">
    <source>
        <dbReference type="EMBL" id="CBA30501.1"/>
    </source>
</evidence>
<name>C9Y3H5_CROTZ</name>
<reference evidence="3" key="2">
    <citation type="journal article" date="2011" name="J. Bacteriol.">
        <title>Complete genome sequence of Cronobacter turicensis LMG 23827, a food-borne pathogen causing deaths in neonates.</title>
        <authorList>
            <person name="Stephan R."/>
            <person name="Lehner A."/>
            <person name="Tischler P."/>
            <person name="Rattei T."/>
        </authorList>
    </citation>
    <scope>NUCLEOTIDE SEQUENCE [LARGE SCALE GENOMIC DNA]</scope>
    <source>
        <strain evidence="3">DSM 18703 / CCUG 55852 / LMG 23827 / z3032</strain>
    </source>
</reference>